<dbReference type="RefSeq" id="WP_111277915.1">
    <property type="nucleotide sequence ID" value="NZ_QFYS01000011.1"/>
</dbReference>
<keyword evidence="2" id="KW-1185">Reference proteome</keyword>
<dbReference type="OrthoDB" id="9880539at2"/>
<name>A0A328BBK5_9CAUL</name>
<protein>
    <submittedName>
        <fullName evidence="1">Uncharacterized protein</fullName>
    </submittedName>
</protein>
<dbReference type="EMBL" id="QFYS01000011">
    <property type="protein sequence ID" value="RAK62458.1"/>
    <property type="molecule type" value="Genomic_DNA"/>
</dbReference>
<organism evidence="1 2">
    <name type="scientific">Phenylobacterium kunshanense</name>
    <dbReference type="NCBI Taxonomy" id="1445034"/>
    <lineage>
        <taxon>Bacteria</taxon>
        <taxon>Pseudomonadati</taxon>
        <taxon>Pseudomonadota</taxon>
        <taxon>Alphaproteobacteria</taxon>
        <taxon>Caulobacterales</taxon>
        <taxon>Caulobacteraceae</taxon>
        <taxon>Phenylobacterium</taxon>
    </lineage>
</organism>
<dbReference type="Proteomes" id="UP000249524">
    <property type="component" value="Unassembled WGS sequence"/>
</dbReference>
<dbReference type="AlphaFoldDB" id="A0A328BBK5"/>
<sequence>MTPEQQHRCTVQIRADGAPYLAFEPSSGTVSSYSNSLFTLDLRSEISEAEARDLADQINRRLWGVSTTVF</sequence>
<evidence type="ECO:0000313" key="1">
    <source>
        <dbReference type="EMBL" id="RAK62458.1"/>
    </source>
</evidence>
<gene>
    <name evidence="1" type="ORF">DJ019_18715</name>
</gene>
<proteinExistence type="predicted"/>
<accession>A0A328BBK5</accession>
<comment type="caution">
    <text evidence="1">The sequence shown here is derived from an EMBL/GenBank/DDBJ whole genome shotgun (WGS) entry which is preliminary data.</text>
</comment>
<reference evidence="1 2" key="1">
    <citation type="submission" date="2018-05" db="EMBL/GenBank/DDBJ databases">
        <authorList>
            <person name="Lanie J.A."/>
            <person name="Ng W.-L."/>
            <person name="Kazmierczak K.M."/>
            <person name="Andrzejewski T.M."/>
            <person name="Davidsen T.M."/>
            <person name="Wayne K.J."/>
            <person name="Tettelin H."/>
            <person name="Glass J.I."/>
            <person name="Rusch D."/>
            <person name="Podicherti R."/>
            <person name="Tsui H.-C.T."/>
            <person name="Winkler M.E."/>
        </authorList>
    </citation>
    <scope>NUCLEOTIDE SEQUENCE [LARGE SCALE GENOMIC DNA]</scope>
    <source>
        <strain evidence="1 2">BUT-10</strain>
    </source>
</reference>
<evidence type="ECO:0000313" key="2">
    <source>
        <dbReference type="Proteomes" id="UP000249524"/>
    </source>
</evidence>